<feature type="domain" description="Calcineurin-like phosphoesterase" evidence="4">
    <location>
        <begin position="81"/>
        <end position="264"/>
    </location>
</feature>
<evidence type="ECO:0000259" key="4">
    <source>
        <dbReference type="Pfam" id="PF00149"/>
    </source>
</evidence>
<dbReference type="EMBL" id="CP051685">
    <property type="protein sequence ID" value="QJE00458.1"/>
    <property type="molecule type" value="Genomic_DNA"/>
</dbReference>
<dbReference type="Proteomes" id="UP000502415">
    <property type="component" value="Chromosome"/>
</dbReference>
<dbReference type="InterPro" id="IPR029052">
    <property type="entry name" value="Metallo-depent_PP-like"/>
</dbReference>
<dbReference type="KEGG" id="mfy:HH212_10865"/>
<dbReference type="Gene3D" id="3.60.21.10">
    <property type="match status" value="1"/>
</dbReference>
<dbReference type="GO" id="GO:0003993">
    <property type="term" value="F:acid phosphatase activity"/>
    <property type="evidence" value="ECO:0007669"/>
    <property type="project" value="InterPro"/>
</dbReference>
<feature type="signal peptide" evidence="3">
    <location>
        <begin position="1"/>
        <end position="20"/>
    </location>
</feature>
<dbReference type="PANTHER" id="PTHR22953">
    <property type="entry name" value="ACID PHOSPHATASE RELATED"/>
    <property type="match status" value="1"/>
</dbReference>
<keyword evidence="1 3" id="KW-0732">Signal</keyword>
<evidence type="ECO:0000313" key="5">
    <source>
        <dbReference type="EMBL" id="QJE00458.1"/>
    </source>
</evidence>
<evidence type="ECO:0000256" key="2">
    <source>
        <dbReference type="SAM" id="MobiDB-lite"/>
    </source>
</evidence>
<keyword evidence="6" id="KW-1185">Reference proteome</keyword>
<proteinExistence type="predicted"/>
<name>A0A7Z2VVX3_9BURK</name>
<sequence length="350" mass="36525">MAHQLAAAAAALALAGAVLAGCAAPQTSAPRTDGADAAALARPYTGATAGSGTTGSIVSGSSGPGTSATSDASTRAGAGITVYAAGDIADCRYRAAAWSGAAATAATVAAGLAREPDAVVLTLGDHTYPIGTAREFSDCYEPTWGRFKARTWPAPGNHEYATANAAPYFAYFGARAGPGYYSIDLQGWHVVSLDSNLGPDRQAAQLAWLRADLAAHPARCLLAFWHHPLYSSGGHGSVPAMRDAWELLQQAGAELVLSGHDHEYERFAPQDAHGRLDRAHGVRQFVVGTGGAFPTPFLLTVANSELRDSSRTGVLRLRLREDGYDWAFLESNKITPFEAAPPDRGSDTCR</sequence>
<evidence type="ECO:0000256" key="1">
    <source>
        <dbReference type="ARBA" id="ARBA00022729"/>
    </source>
</evidence>
<evidence type="ECO:0000313" key="6">
    <source>
        <dbReference type="Proteomes" id="UP000502415"/>
    </source>
</evidence>
<accession>A0A7Z2VVX3</accession>
<reference evidence="5 6" key="1">
    <citation type="submission" date="2020-04" db="EMBL/GenBank/DDBJ databases">
        <title>Genome sequencing of novel species.</title>
        <authorList>
            <person name="Heo J."/>
            <person name="Kim S.-J."/>
            <person name="Kim J.-S."/>
            <person name="Hong S.-B."/>
            <person name="Kwon S.-W."/>
        </authorList>
    </citation>
    <scope>NUCLEOTIDE SEQUENCE [LARGE SCALE GENOMIC DNA]</scope>
    <source>
        <strain evidence="5 6">GN2-R2</strain>
    </source>
</reference>
<organism evidence="5 6">
    <name type="scientific">Massilia forsythiae</name>
    <dbReference type="NCBI Taxonomy" id="2728020"/>
    <lineage>
        <taxon>Bacteria</taxon>
        <taxon>Pseudomonadati</taxon>
        <taxon>Pseudomonadota</taxon>
        <taxon>Betaproteobacteria</taxon>
        <taxon>Burkholderiales</taxon>
        <taxon>Oxalobacteraceae</taxon>
        <taxon>Telluria group</taxon>
        <taxon>Massilia</taxon>
    </lineage>
</organism>
<gene>
    <name evidence="5" type="ORF">HH212_10865</name>
</gene>
<dbReference type="InterPro" id="IPR004843">
    <property type="entry name" value="Calcineurin-like_PHP"/>
</dbReference>
<feature type="chain" id="PRO_5031084988" evidence="3">
    <location>
        <begin position="21"/>
        <end position="350"/>
    </location>
</feature>
<protein>
    <submittedName>
        <fullName evidence="5">Alkaline phosphatase</fullName>
    </submittedName>
</protein>
<dbReference type="Pfam" id="PF00149">
    <property type="entry name" value="Metallophos"/>
    <property type="match status" value="1"/>
</dbReference>
<feature type="region of interest" description="Disordered" evidence="2">
    <location>
        <begin position="48"/>
        <end position="73"/>
    </location>
</feature>
<dbReference type="PANTHER" id="PTHR22953:SF153">
    <property type="entry name" value="PURPLE ACID PHOSPHATASE"/>
    <property type="match status" value="1"/>
</dbReference>
<evidence type="ECO:0000256" key="3">
    <source>
        <dbReference type="SAM" id="SignalP"/>
    </source>
</evidence>
<dbReference type="SUPFAM" id="SSF56300">
    <property type="entry name" value="Metallo-dependent phosphatases"/>
    <property type="match status" value="1"/>
</dbReference>
<dbReference type="InterPro" id="IPR039331">
    <property type="entry name" value="PAPs-like"/>
</dbReference>
<dbReference type="AlphaFoldDB" id="A0A7Z2VVX3"/>
<dbReference type="RefSeq" id="WP_170202490.1">
    <property type="nucleotide sequence ID" value="NZ_CP051685.1"/>
</dbReference>